<feature type="domain" description="Cj1289-like C-terminal" evidence="4">
    <location>
        <begin position="135"/>
        <end position="223"/>
    </location>
</feature>
<gene>
    <name evidence="5" type="ORF">MNB_SV-9-1024</name>
</gene>
<evidence type="ECO:0000259" key="3">
    <source>
        <dbReference type="Pfam" id="PF09312"/>
    </source>
</evidence>
<proteinExistence type="predicted"/>
<dbReference type="InterPro" id="IPR046357">
    <property type="entry name" value="PPIase_dom_sf"/>
</dbReference>
<evidence type="ECO:0000259" key="4">
    <source>
        <dbReference type="Pfam" id="PF22506"/>
    </source>
</evidence>
<evidence type="ECO:0000313" key="5">
    <source>
        <dbReference type="EMBL" id="SFV51702.1"/>
    </source>
</evidence>
<dbReference type="AlphaFoldDB" id="A0A1W1BDW9"/>
<dbReference type="SUPFAM" id="SSF109998">
    <property type="entry name" value="Triger factor/SurA peptide-binding domain-like"/>
    <property type="match status" value="1"/>
</dbReference>
<feature type="domain" description="SurA N-terminal" evidence="3">
    <location>
        <begin position="59"/>
        <end position="114"/>
    </location>
</feature>
<evidence type="ECO:0000256" key="2">
    <source>
        <dbReference type="ARBA" id="ARBA00023110"/>
    </source>
</evidence>
<dbReference type="Pfam" id="PF09312">
    <property type="entry name" value="SurA_N"/>
    <property type="match status" value="1"/>
</dbReference>
<sequence>MKKIFIIMSLLVAISQAKMINAIAIVVEGEPITTAEVKAVQTQMNVSKSKAQDMLIDNRLQKASMKGINITEDEIDLRISKIAKKNNLTVKKMQKELKKQGMPWNKFRDQIETSLKKQKFFRLKIAKIIPTPSTDELKLYYKKHPDMFKLPSSITATQYSAKSKKHLLSFLKNSSNKKFIKEGDITYSGEELTPQLMSIFMDVPIGSYTSIFNNGSRFVVFRVDGHGVGEIKPFSQVQYKVAAAWRREQQTKTIKEYFQKIRRDAIIEIIRP</sequence>
<protein>
    <submittedName>
        <fullName evidence="5">Possible periplasmic protein</fullName>
    </submittedName>
</protein>
<name>A0A1W1BDW9_9ZZZZ</name>
<dbReference type="Gene3D" id="1.10.4030.10">
    <property type="entry name" value="Porin chaperone SurA, peptide-binding domain"/>
    <property type="match status" value="1"/>
</dbReference>
<dbReference type="Pfam" id="PF22506">
    <property type="entry name" value="Cj1289-like_C"/>
    <property type="match status" value="1"/>
</dbReference>
<reference evidence="5" key="1">
    <citation type="submission" date="2016-10" db="EMBL/GenBank/DDBJ databases">
        <authorList>
            <person name="de Groot N.N."/>
        </authorList>
    </citation>
    <scope>NUCLEOTIDE SEQUENCE</scope>
</reference>
<dbReference type="GO" id="GO:0003755">
    <property type="term" value="F:peptidyl-prolyl cis-trans isomerase activity"/>
    <property type="evidence" value="ECO:0007669"/>
    <property type="project" value="UniProtKB-KW"/>
</dbReference>
<keyword evidence="2" id="KW-0697">Rotamase</keyword>
<dbReference type="EMBL" id="FPHG01000010">
    <property type="protein sequence ID" value="SFV51702.1"/>
    <property type="molecule type" value="Genomic_DNA"/>
</dbReference>
<dbReference type="InterPro" id="IPR050280">
    <property type="entry name" value="OMP_Chaperone_SurA"/>
</dbReference>
<dbReference type="PANTHER" id="PTHR47637">
    <property type="entry name" value="CHAPERONE SURA"/>
    <property type="match status" value="1"/>
</dbReference>
<dbReference type="InterPro" id="IPR015391">
    <property type="entry name" value="SurA_N"/>
</dbReference>
<keyword evidence="1" id="KW-0732">Signal</keyword>
<organism evidence="5">
    <name type="scientific">hydrothermal vent metagenome</name>
    <dbReference type="NCBI Taxonomy" id="652676"/>
    <lineage>
        <taxon>unclassified sequences</taxon>
        <taxon>metagenomes</taxon>
        <taxon>ecological metagenomes</taxon>
    </lineage>
</organism>
<keyword evidence="2" id="KW-0413">Isomerase</keyword>
<dbReference type="Gene3D" id="3.10.50.40">
    <property type="match status" value="1"/>
</dbReference>
<dbReference type="InterPro" id="IPR055131">
    <property type="entry name" value="Cj1289-like_C"/>
</dbReference>
<dbReference type="InterPro" id="IPR027304">
    <property type="entry name" value="Trigger_fact/SurA_dom_sf"/>
</dbReference>
<accession>A0A1W1BDW9</accession>
<evidence type="ECO:0000256" key="1">
    <source>
        <dbReference type="ARBA" id="ARBA00022729"/>
    </source>
</evidence>
<dbReference type="PANTHER" id="PTHR47637:SF1">
    <property type="entry name" value="CHAPERONE SURA"/>
    <property type="match status" value="1"/>
</dbReference>